<feature type="compositionally biased region" description="Basic and acidic residues" evidence="7">
    <location>
        <begin position="356"/>
        <end position="365"/>
    </location>
</feature>
<dbReference type="GO" id="GO:0006308">
    <property type="term" value="P:DNA catabolic process"/>
    <property type="evidence" value="ECO:0007669"/>
    <property type="project" value="InterPro"/>
</dbReference>
<dbReference type="InterPro" id="IPR008947">
    <property type="entry name" value="PLipase_C/P1_nuclease_dom_sf"/>
</dbReference>
<dbReference type="SUPFAM" id="SSF48537">
    <property type="entry name" value="Phospholipase C/P1 nuclease"/>
    <property type="match status" value="1"/>
</dbReference>
<feature type="transmembrane region" description="Helical" evidence="8">
    <location>
        <begin position="23"/>
        <end position="44"/>
    </location>
</feature>
<dbReference type="GO" id="GO:0004519">
    <property type="term" value="F:endonuclease activity"/>
    <property type="evidence" value="ECO:0007669"/>
    <property type="project" value="UniProtKB-KW"/>
</dbReference>
<evidence type="ECO:0000256" key="3">
    <source>
        <dbReference type="ARBA" id="ARBA00022759"/>
    </source>
</evidence>
<dbReference type="AlphaFoldDB" id="A0A1G1T4V0"/>
<keyword evidence="6" id="KW-0325">Glycoprotein</keyword>
<gene>
    <name evidence="9" type="ORF">BEN48_13770</name>
</gene>
<dbReference type="InterPro" id="IPR003154">
    <property type="entry name" value="S1/P1nuclease"/>
</dbReference>
<comment type="caution">
    <text evidence="9">The sequence shown here is derived from an EMBL/GenBank/DDBJ whole genome shotgun (WGS) entry which is preliminary data.</text>
</comment>
<evidence type="ECO:0000256" key="4">
    <source>
        <dbReference type="ARBA" id="ARBA00022801"/>
    </source>
</evidence>
<keyword evidence="1" id="KW-0540">Nuclease</keyword>
<keyword evidence="8" id="KW-0812">Transmembrane</keyword>
<keyword evidence="8" id="KW-1133">Transmembrane helix</keyword>
<dbReference type="Gene3D" id="1.10.575.10">
    <property type="entry name" value="P1 Nuclease"/>
    <property type="match status" value="1"/>
</dbReference>
<feature type="region of interest" description="Disordered" evidence="7">
    <location>
        <begin position="356"/>
        <end position="411"/>
    </location>
</feature>
<evidence type="ECO:0000256" key="1">
    <source>
        <dbReference type="ARBA" id="ARBA00022722"/>
    </source>
</evidence>
<dbReference type="STRING" id="1908236.BEN48_13770"/>
<sequence>MPNFGEGNLFPPKNHSIFHEKTLLPLLLAALMLAHGTAGAWGFFGHRTITQIAVYELPTSMQAFYYRHMAEIVRLSTSPDERRNTDPTEAPKHFIDIDHYSESDPFGRMPRNYDKAVEKFSADTIKKYGTVPWTVLETQNNLTEAFRMRDTVSIIRYSAELSHYVGDAFVPLHTTVNYDGQLTDQKGLHSLWESQLPERFINGYNLVGEPAKYVKDPLAAIWGVLQESFGFVGETFDRATKIEKTMKPDVRFTFTHRNGKTSRRYSDAFADAYDKSVGGMVNYRLKGAPTMISSLWLTAWQDGGKPNLNELMTPSKISKEEKEKLSNELAAWKNKTLSQNQLLLAQQKPKKVEVVDEIKSAKDMADTPDEAAAPTPVSTPTEPVPAVDKLKVKTKGKDGTEKIKQKGGVPK</sequence>
<evidence type="ECO:0000256" key="2">
    <source>
        <dbReference type="ARBA" id="ARBA00022723"/>
    </source>
</evidence>
<feature type="compositionally biased region" description="Low complexity" evidence="7">
    <location>
        <begin position="370"/>
        <end position="387"/>
    </location>
</feature>
<evidence type="ECO:0000313" key="10">
    <source>
        <dbReference type="Proteomes" id="UP000177791"/>
    </source>
</evidence>
<accession>A0A1G1T4V0</accession>
<reference evidence="9 10" key="1">
    <citation type="submission" date="2016-08" db="EMBL/GenBank/DDBJ databases">
        <title>Hymenobacter coccineus sp. nov., Hymenobacter lapidarius sp. nov. and Hymenobacter glacialis sp. nov., isolated from Antarctic soil.</title>
        <authorList>
            <person name="Sedlacek I."/>
            <person name="Kralova S."/>
            <person name="Kyrova K."/>
            <person name="Maslanova I."/>
            <person name="Stankova E."/>
            <person name="Vrbovska V."/>
            <person name="Nemec M."/>
            <person name="Bartak M."/>
            <person name="Svec P."/>
            <person name="Busse H.-J."/>
            <person name="Pantucek R."/>
        </authorList>
    </citation>
    <scope>NUCLEOTIDE SEQUENCE [LARGE SCALE GENOMIC DNA]</scope>
    <source>
        <strain evidence="9 10">CCM 8648</strain>
    </source>
</reference>
<evidence type="ECO:0008006" key="11">
    <source>
        <dbReference type="Google" id="ProtNLM"/>
    </source>
</evidence>
<organism evidence="9 10">
    <name type="scientific">Hymenobacter glacialis</name>
    <dbReference type="NCBI Taxonomy" id="1908236"/>
    <lineage>
        <taxon>Bacteria</taxon>
        <taxon>Pseudomonadati</taxon>
        <taxon>Bacteroidota</taxon>
        <taxon>Cytophagia</taxon>
        <taxon>Cytophagales</taxon>
        <taxon>Hymenobacteraceae</taxon>
        <taxon>Hymenobacter</taxon>
    </lineage>
</organism>
<evidence type="ECO:0000256" key="7">
    <source>
        <dbReference type="SAM" id="MobiDB-lite"/>
    </source>
</evidence>
<feature type="compositionally biased region" description="Basic and acidic residues" evidence="7">
    <location>
        <begin position="388"/>
        <end position="404"/>
    </location>
</feature>
<dbReference type="GO" id="GO:0016788">
    <property type="term" value="F:hydrolase activity, acting on ester bonds"/>
    <property type="evidence" value="ECO:0007669"/>
    <property type="project" value="InterPro"/>
</dbReference>
<protein>
    <recommendedName>
        <fullName evidence="11">S1/P1 Nuclease</fullName>
    </recommendedName>
</protein>
<keyword evidence="4" id="KW-0378">Hydrolase</keyword>
<name>A0A1G1T4V0_9BACT</name>
<dbReference type="GO" id="GO:0003676">
    <property type="term" value="F:nucleic acid binding"/>
    <property type="evidence" value="ECO:0007669"/>
    <property type="project" value="InterPro"/>
</dbReference>
<keyword evidence="3" id="KW-0255">Endonuclease</keyword>
<evidence type="ECO:0000313" key="9">
    <source>
        <dbReference type="EMBL" id="OGX85887.1"/>
    </source>
</evidence>
<evidence type="ECO:0000256" key="6">
    <source>
        <dbReference type="ARBA" id="ARBA00023180"/>
    </source>
</evidence>
<proteinExistence type="predicted"/>
<keyword evidence="5" id="KW-1015">Disulfide bond</keyword>
<keyword evidence="10" id="KW-1185">Reference proteome</keyword>
<keyword evidence="8" id="KW-0472">Membrane</keyword>
<dbReference type="Proteomes" id="UP000177791">
    <property type="component" value="Unassembled WGS sequence"/>
</dbReference>
<evidence type="ECO:0000256" key="5">
    <source>
        <dbReference type="ARBA" id="ARBA00023157"/>
    </source>
</evidence>
<dbReference type="CDD" id="cd10981">
    <property type="entry name" value="ZnPC_S1P1"/>
    <property type="match status" value="1"/>
</dbReference>
<dbReference type="GO" id="GO:0046872">
    <property type="term" value="F:metal ion binding"/>
    <property type="evidence" value="ECO:0007669"/>
    <property type="project" value="UniProtKB-KW"/>
</dbReference>
<dbReference type="EMBL" id="MDZC01000054">
    <property type="protein sequence ID" value="OGX85887.1"/>
    <property type="molecule type" value="Genomic_DNA"/>
</dbReference>
<dbReference type="Pfam" id="PF02265">
    <property type="entry name" value="S1-P1_nuclease"/>
    <property type="match status" value="1"/>
</dbReference>
<evidence type="ECO:0000256" key="8">
    <source>
        <dbReference type="SAM" id="Phobius"/>
    </source>
</evidence>
<keyword evidence="2" id="KW-0479">Metal-binding</keyword>